<protein>
    <submittedName>
        <fullName evidence="1">Uncharacterized protein</fullName>
    </submittedName>
</protein>
<sequence length="84" mass="9582">MPKDERIRDRGMEEPTERDLLILDNIRPEGSSVRDLLSDIGVPDNFQIREAFIGLLTILEGKGFLRKTGARPATWVKTFRGREA</sequence>
<comment type="caution">
    <text evidence="1">The sequence shown here is derived from an EMBL/GenBank/DDBJ whole genome shotgun (WGS) entry which is preliminary data.</text>
</comment>
<gene>
    <name evidence="1" type="ORF">LCGC14_0840150</name>
</gene>
<accession>A0A0F9PYN8</accession>
<proteinExistence type="predicted"/>
<dbReference type="EMBL" id="LAZR01002454">
    <property type="protein sequence ID" value="KKN29847.1"/>
    <property type="molecule type" value="Genomic_DNA"/>
</dbReference>
<dbReference type="AlphaFoldDB" id="A0A0F9PYN8"/>
<reference evidence="1" key="1">
    <citation type="journal article" date="2015" name="Nature">
        <title>Complex archaea that bridge the gap between prokaryotes and eukaryotes.</title>
        <authorList>
            <person name="Spang A."/>
            <person name="Saw J.H."/>
            <person name="Jorgensen S.L."/>
            <person name="Zaremba-Niedzwiedzka K."/>
            <person name="Martijn J."/>
            <person name="Lind A.E."/>
            <person name="van Eijk R."/>
            <person name="Schleper C."/>
            <person name="Guy L."/>
            <person name="Ettema T.J."/>
        </authorList>
    </citation>
    <scope>NUCLEOTIDE SEQUENCE</scope>
</reference>
<evidence type="ECO:0000313" key="1">
    <source>
        <dbReference type="EMBL" id="KKN29847.1"/>
    </source>
</evidence>
<organism evidence="1">
    <name type="scientific">marine sediment metagenome</name>
    <dbReference type="NCBI Taxonomy" id="412755"/>
    <lineage>
        <taxon>unclassified sequences</taxon>
        <taxon>metagenomes</taxon>
        <taxon>ecological metagenomes</taxon>
    </lineage>
</organism>
<name>A0A0F9PYN8_9ZZZZ</name>